<evidence type="ECO:0000313" key="15">
    <source>
        <dbReference type="RefSeq" id="XP_034230716.1"/>
    </source>
</evidence>
<reference evidence="15" key="1">
    <citation type="submission" date="2025-08" db="UniProtKB">
        <authorList>
            <consortium name="RefSeq"/>
        </authorList>
    </citation>
    <scope>IDENTIFICATION</scope>
    <source>
        <tissue evidence="15">Total insect</tissue>
    </source>
</reference>
<dbReference type="GO" id="GO:0015031">
    <property type="term" value="P:protein transport"/>
    <property type="evidence" value="ECO:0007669"/>
    <property type="project" value="UniProtKB-ARBA"/>
</dbReference>
<feature type="domain" description="EF-hand" evidence="13">
    <location>
        <begin position="249"/>
        <end position="273"/>
    </location>
</feature>
<dbReference type="GO" id="GO:0005788">
    <property type="term" value="C:endoplasmic reticulum lumen"/>
    <property type="evidence" value="ECO:0007669"/>
    <property type="project" value="UniProtKB-SubCell"/>
</dbReference>
<protein>
    <recommendedName>
        <fullName evidence="11">Reticulocalbin-3</fullName>
    </recommendedName>
</protein>
<dbReference type="GO" id="GO:0005509">
    <property type="term" value="F:calcium ion binding"/>
    <property type="evidence" value="ECO:0007669"/>
    <property type="project" value="InterPro"/>
</dbReference>
<dbReference type="KEGG" id="tpal:117639291"/>
<dbReference type="FunCoup" id="A0A6P8Y3R4">
    <property type="interactions" value="1874"/>
</dbReference>
<evidence type="ECO:0000256" key="7">
    <source>
        <dbReference type="ARBA" id="ARBA00023180"/>
    </source>
</evidence>
<dbReference type="InterPro" id="IPR018247">
    <property type="entry name" value="EF_Hand_1_Ca_BS"/>
</dbReference>
<evidence type="ECO:0000256" key="9">
    <source>
        <dbReference type="ARBA" id="ARBA00056975"/>
    </source>
</evidence>
<dbReference type="SMART" id="SM00054">
    <property type="entry name" value="EFh"/>
    <property type="match status" value="5"/>
</dbReference>
<dbReference type="SUPFAM" id="SSF47473">
    <property type="entry name" value="EF-hand"/>
    <property type="match status" value="2"/>
</dbReference>
<evidence type="ECO:0000256" key="5">
    <source>
        <dbReference type="ARBA" id="ARBA00022824"/>
    </source>
</evidence>
<keyword evidence="4" id="KW-0677">Repeat</keyword>
<dbReference type="Proteomes" id="UP000515158">
    <property type="component" value="Unplaced"/>
</dbReference>
<dbReference type="OrthoDB" id="293868at2759"/>
<sequence length="327" mass="37794">MSRFSVAFALFVVVSVFLDCHRQAEAAAAHLHNQERVSDGGFVPEEHGRIHREHQSHAEFDHEAILGTVKEAEEFDHLSPEESKKRLRVLLIKMDVNADQNIDRSELHAWIMRSFKMLSEEEANERFEDADDDSNGYITWSEYAKNSFGDDTDFSDDHLEENKLIKNDKIMFDAADNNKDGKLDQAEFLVFQFPEENPAMHPHLLAQTLEEKDKDSDGFISFEEFLDRKETDSPEKEYLIVQEQKFNGEFDKDGDGRLNSAEILSWITPNNEDIAKDEVDHLFASADDDHDDFLSFEEILEHHDVFVGSEATDYGDHLHNMHLFDEL</sequence>
<dbReference type="RefSeq" id="XP_034230716.1">
    <property type="nucleotide sequence ID" value="XM_034374825.1"/>
</dbReference>
<feature type="domain" description="EF-hand" evidence="13">
    <location>
        <begin position="200"/>
        <end position="235"/>
    </location>
</feature>
<name>A0A6P8Y3R4_THRPL</name>
<keyword evidence="2" id="KW-0479">Metal-binding</keyword>
<proteinExistence type="predicted"/>
<organism evidence="15">
    <name type="scientific">Thrips palmi</name>
    <name type="common">Melon thrips</name>
    <dbReference type="NCBI Taxonomy" id="161013"/>
    <lineage>
        <taxon>Eukaryota</taxon>
        <taxon>Metazoa</taxon>
        <taxon>Ecdysozoa</taxon>
        <taxon>Arthropoda</taxon>
        <taxon>Hexapoda</taxon>
        <taxon>Insecta</taxon>
        <taxon>Pterygota</taxon>
        <taxon>Neoptera</taxon>
        <taxon>Paraneoptera</taxon>
        <taxon>Thysanoptera</taxon>
        <taxon>Terebrantia</taxon>
        <taxon>Thripoidea</taxon>
        <taxon>Thripidae</taxon>
        <taxon>Thrips</taxon>
    </lineage>
</organism>
<dbReference type="PROSITE" id="PS00018">
    <property type="entry name" value="EF_HAND_1"/>
    <property type="match status" value="6"/>
</dbReference>
<keyword evidence="8" id="KW-0143">Chaperone</keyword>
<evidence type="ECO:0000256" key="10">
    <source>
        <dbReference type="ARBA" id="ARBA00063143"/>
    </source>
</evidence>
<feature type="domain" description="EF-hand" evidence="13">
    <location>
        <begin position="82"/>
        <end position="117"/>
    </location>
</feature>
<evidence type="ECO:0000313" key="14">
    <source>
        <dbReference type="Proteomes" id="UP000515158"/>
    </source>
</evidence>
<feature type="signal peptide" evidence="12">
    <location>
        <begin position="1"/>
        <end position="26"/>
    </location>
</feature>
<dbReference type="Gene3D" id="1.10.238.10">
    <property type="entry name" value="EF-hand"/>
    <property type="match status" value="3"/>
</dbReference>
<dbReference type="PROSITE" id="PS50222">
    <property type="entry name" value="EF_HAND_2"/>
    <property type="match status" value="4"/>
</dbReference>
<dbReference type="FunFam" id="1.10.238.10:FF:000104">
    <property type="entry name" value="calumenin isoform X1"/>
    <property type="match status" value="1"/>
</dbReference>
<keyword evidence="5" id="KW-0256">Endoplasmic reticulum</keyword>
<dbReference type="GeneID" id="117639291"/>
<gene>
    <name evidence="15" type="primary">LOC117639291</name>
</gene>
<dbReference type="PANTHER" id="PTHR10827:SF95">
    <property type="entry name" value="LD34388P"/>
    <property type="match status" value="1"/>
</dbReference>
<evidence type="ECO:0000256" key="8">
    <source>
        <dbReference type="ARBA" id="ARBA00023186"/>
    </source>
</evidence>
<evidence type="ECO:0000256" key="1">
    <source>
        <dbReference type="ARBA" id="ARBA00004319"/>
    </source>
</evidence>
<comment type="subunit">
    <text evidence="10">Interacts with PCSK6 (immature form including the propeptide); probably involved in the maturation and the secretion of PCSK6.</text>
</comment>
<dbReference type="InterPro" id="IPR011992">
    <property type="entry name" value="EF-hand-dom_pair"/>
</dbReference>
<evidence type="ECO:0000256" key="6">
    <source>
        <dbReference type="ARBA" id="ARBA00022837"/>
    </source>
</evidence>
<keyword evidence="7" id="KW-0325">Glycoprotein</keyword>
<keyword evidence="14" id="KW-1185">Reference proteome</keyword>
<evidence type="ECO:0000259" key="13">
    <source>
        <dbReference type="PROSITE" id="PS50222"/>
    </source>
</evidence>
<dbReference type="AlphaFoldDB" id="A0A6P8Y3R4"/>
<comment type="subcellular location">
    <subcellularLocation>
        <location evidence="1">Endoplasmic reticulum lumen</location>
    </subcellularLocation>
</comment>
<dbReference type="Pfam" id="PF13499">
    <property type="entry name" value="EF-hand_7"/>
    <property type="match status" value="2"/>
</dbReference>
<dbReference type="PANTHER" id="PTHR10827">
    <property type="entry name" value="RETICULOCALBIN"/>
    <property type="match status" value="1"/>
</dbReference>
<dbReference type="InParanoid" id="A0A6P8Y3R4"/>
<keyword evidence="3 12" id="KW-0732">Signal</keyword>
<evidence type="ECO:0000256" key="11">
    <source>
        <dbReference type="ARBA" id="ARBA00072696"/>
    </source>
</evidence>
<evidence type="ECO:0000256" key="12">
    <source>
        <dbReference type="SAM" id="SignalP"/>
    </source>
</evidence>
<evidence type="ECO:0000256" key="4">
    <source>
        <dbReference type="ARBA" id="ARBA00022737"/>
    </source>
</evidence>
<evidence type="ECO:0000256" key="2">
    <source>
        <dbReference type="ARBA" id="ARBA00022723"/>
    </source>
</evidence>
<comment type="function">
    <text evidence="9">Probable molecular chaperone assisting protein biosynthesis and transport in the endoplasmic reticulum. Required for the proper biosynthesis and transport of pulmonary surfactant-associated protein A/SP-A, pulmonary surfactant-associated protein D/SP-D and the lipid transporter ABCA3. By regulating both the proper expression and the degradation through the endoplasmic reticulum-associated protein degradation pathway of these proteins plays a crucial role in pulmonary surfactant homeostasis. Has an anti-fibrotic activity by negatively regulating the secretion of type I and type III collagens. This calcium-binding protein also transiently associates with immature PCSK6 and regulates its secretion.</text>
</comment>
<evidence type="ECO:0000256" key="3">
    <source>
        <dbReference type="ARBA" id="ARBA00022729"/>
    </source>
</evidence>
<feature type="domain" description="EF-hand" evidence="13">
    <location>
        <begin position="274"/>
        <end position="309"/>
    </location>
</feature>
<dbReference type="InterPro" id="IPR002048">
    <property type="entry name" value="EF_hand_dom"/>
</dbReference>
<keyword evidence="6" id="KW-0106">Calcium</keyword>
<feature type="chain" id="PRO_5027710260" description="Reticulocalbin-3" evidence="12">
    <location>
        <begin position="27"/>
        <end position="327"/>
    </location>
</feature>
<accession>A0A6P8Y3R4</accession>